<dbReference type="InterPro" id="IPR004294">
    <property type="entry name" value="Carotenoid_Oase"/>
</dbReference>
<evidence type="ECO:0000256" key="6">
    <source>
        <dbReference type="RuleBase" id="RU364048"/>
    </source>
</evidence>
<dbReference type="EMBL" id="JAVRES010000049">
    <property type="protein sequence ID" value="MDT0440500.1"/>
    <property type="molecule type" value="Genomic_DNA"/>
</dbReference>
<keyword evidence="4 5" id="KW-0408">Iron</keyword>
<comment type="caution">
    <text evidence="7">The sequence shown here is derived from an EMBL/GenBank/DDBJ whole genome shotgun (WGS) entry which is preliminary data.</text>
</comment>
<name>A0ABD5F0P6_9ACTN</name>
<evidence type="ECO:0000256" key="2">
    <source>
        <dbReference type="ARBA" id="ARBA00022723"/>
    </source>
</evidence>
<accession>A0ABD5F0P6</accession>
<evidence type="ECO:0000313" key="8">
    <source>
        <dbReference type="Proteomes" id="UP001183535"/>
    </source>
</evidence>
<evidence type="ECO:0000256" key="4">
    <source>
        <dbReference type="ARBA" id="ARBA00023004"/>
    </source>
</evidence>
<feature type="binding site" evidence="5">
    <location>
        <position position="288"/>
    </location>
    <ligand>
        <name>Fe cation</name>
        <dbReference type="ChEBI" id="CHEBI:24875"/>
        <note>catalytic</note>
    </ligand>
</feature>
<dbReference type="AlphaFoldDB" id="A0ABD5F0P6"/>
<feature type="binding site" evidence="5">
    <location>
        <position position="226"/>
    </location>
    <ligand>
        <name>Fe cation</name>
        <dbReference type="ChEBI" id="CHEBI:24875"/>
        <note>catalytic</note>
    </ligand>
</feature>
<evidence type="ECO:0000256" key="1">
    <source>
        <dbReference type="ARBA" id="ARBA00006787"/>
    </source>
</evidence>
<organism evidence="7 8">
    <name type="scientific">Streptomyces doudnae</name>
    <dbReference type="NCBI Taxonomy" id="3075536"/>
    <lineage>
        <taxon>Bacteria</taxon>
        <taxon>Bacillati</taxon>
        <taxon>Actinomycetota</taxon>
        <taxon>Actinomycetes</taxon>
        <taxon>Kitasatosporales</taxon>
        <taxon>Streptomycetaceae</taxon>
        <taxon>Streptomyces</taxon>
    </lineage>
</organism>
<reference evidence="8" key="1">
    <citation type="submission" date="2023-07" db="EMBL/GenBank/DDBJ databases">
        <title>30 novel species of actinomycetes from the DSMZ collection.</title>
        <authorList>
            <person name="Nouioui I."/>
        </authorList>
    </citation>
    <scope>NUCLEOTIDE SEQUENCE [LARGE SCALE GENOMIC DNA]</scope>
    <source>
        <strain evidence="8">DSM 41981</strain>
    </source>
</reference>
<feature type="binding site" evidence="5">
    <location>
        <position position="473"/>
    </location>
    <ligand>
        <name>Fe cation</name>
        <dbReference type="ChEBI" id="CHEBI:24875"/>
        <note>catalytic</note>
    </ligand>
</feature>
<sequence length="481" mass="51780">MTTHRAAFDPTRVAQLSGRFAPVTEEVDAVDLEVTGTLPDSLDGLYLRNGPNPRFTPIGSFLYPLDGDGMLHGVWMSEGRARYRNCFVRTPGVLAEEKAGHALWGGLESMVMPTADQVGPDLAGTFKDLPDINVVRHAGRLLALAESACPFRIGPGLETVGKETFDGALPAGITAHPKVDPVTGEMAVFHYDVEPPWLTWSLIDRTGRVTVGPTPVPGVDEPLMIHDMALTARYVVLVLAPAFFDLTAALHGGSLIDWRPESGTRIALVPRDGGPVRWAAGEAFWMWHTVNAYDDPAGPGAVLDYVQWPRLGLGGPPAPDGDRSAPGAQRGLARAVVDPVTGRIARTLLDDAKVEFPRVDERRIGRRHRRIAVAAVSGDADGLLPGEFDSVRWYDADRPDAPPAVWRGENLSLGEPSFAAEPGRDGEDEGYWLMFATDRADGGSSLLVIPAQDPASGPVARLRVPVRVPLGLHGVWLPTQE</sequence>
<keyword evidence="3 6" id="KW-0560">Oxidoreductase</keyword>
<gene>
    <name evidence="7" type="ORF">RM877_38295</name>
</gene>
<keyword evidence="6" id="KW-0223">Dioxygenase</keyword>
<protein>
    <recommendedName>
        <fullName evidence="6">Dioxygenase</fullName>
        <ecNumber evidence="6">1.13.11.-</ecNumber>
    </recommendedName>
</protein>
<keyword evidence="2 5" id="KW-0479">Metal-binding</keyword>
<dbReference type="PANTHER" id="PTHR10543:SF89">
    <property type="entry name" value="CAROTENOID 9,10(9',10')-CLEAVAGE DIOXYGENASE 1"/>
    <property type="match status" value="1"/>
</dbReference>
<dbReference type="GO" id="GO:0051213">
    <property type="term" value="F:dioxygenase activity"/>
    <property type="evidence" value="ECO:0007669"/>
    <property type="project" value="UniProtKB-KW"/>
</dbReference>
<feature type="binding site" evidence="5">
    <location>
        <position position="176"/>
    </location>
    <ligand>
        <name>Fe cation</name>
        <dbReference type="ChEBI" id="CHEBI:24875"/>
        <note>catalytic</note>
    </ligand>
</feature>
<proteinExistence type="inferred from homology"/>
<evidence type="ECO:0000313" key="7">
    <source>
        <dbReference type="EMBL" id="MDT0440500.1"/>
    </source>
</evidence>
<dbReference type="PANTHER" id="PTHR10543">
    <property type="entry name" value="BETA-CAROTENE DIOXYGENASE"/>
    <property type="match status" value="1"/>
</dbReference>
<comment type="cofactor">
    <cofactor evidence="5 6">
        <name>Fe(2+)</name>
        <dbReference type="ChEBI" id="CHEBI:29033"/>
    </cofactor>
    <text evidence="5 6">Binds 1 Fe(2+) ion per subunit.</text>
</comment>
<evidence type="ECO:0000256" key="5">
    <source>
        <dbReference type="PIRSR" id="PIRSR604294-1"/>
    </source>
</evidence>
<dbReference type="RefSeq" id="WP_093828780.1">
    <property type="nucleotide sequence ID" value="NZ_JAVRES010000049.1"/>
</dbReference>
<dbReference type="EC" id="1.13.11.-" evidence="6"/>
<evidence type="ECO:0000256" key="3">
    <source>
        <dbReference type="ARBA" id="ARBA00023002"/>
    </source>
</evidence>
<comment type="similarity">
    <text evidence="1 6">Belongs to the carotenoid oxygenase family.</text>
</comment>
<dbReference type="Proteomes" id="UP001183535">
    <property type="component" value="Unassembled WGS sequence"/>
</dbReference>
<keyword evidence="8" id="KW-1185">Reference proteome</keyword>
<dbReference type="GO" id="GO:0046872">
    <property type="term" value="F:metal ion binding"/>
    <property type="evidence" value="ECO:0007669"/>
    <property type="project" value="UniProtKB-KW"/>
</dbReference>
<dbReference type="Pfam" id="PF03055">
    <property type="entry name" value="RPE65"/>
    <property type="match status" value="1"/>
</dbReference>